<evidence type="ECO:0000256" key="5">
    <source>
        <dbReference type="ARBA" id="ARBA00023136"/>
    </source>
</evidence>
<gene>
    <name evidence="8" type="ORF">OVA965_LOCUS19940</name>
    <name evidence="9" type="ORF">TMI583_LOCUS20164</name>
</gene>
<dbReference type="InterPro" id="IPR016187">
    <property type="entry name" value="CTDL_fold"/>
</dbReference>
<dbReference type="InterPro" id="IPR051836">
    <property type="entry name" value="Kremen_rcpt"/>
</dbReference>
<keyword evidence="6" id="KW-0325">Glycoprotein</keyword>
<proteinExistence type="predicted"/>
<dbReference type="EMBL" id="CAJOBA010014939">
    <property type="protein sequence ID" value="CAF3885723.1"/>
    <property type="molecule type" value="Genomic_DNA"/>
</dbReference>
<evidence type="ECO:0000256" key="2">
    <source>
        <dbReference type="ARBA" id="ARBA00022692"/>
    </source>
</evidence>
<dbReference type="InterPro" id="IPR002889">
    <property type="entry name" value="WSC_carb-bd"/>
</dbReference>
<reference evidence="9" key="1">
    <citation type="submission" date="2021-02" db="EMBL/GenBank/DDBJ databases">
        <authorList>
            <person name="Nowell W R."/>
        </authorList>
    </citation>
    <scope>NUCLEOTIDE SEQUENCE</scope>
</reference>
<accession>A0A8S2L7Y5</accession>
<feature type="non-terminal residue" evidence="9">
    <location>
        <position position="1"/>
    </location>
</feature>
<keyword evidence="2" id="KW-0812">Transmembrane</keyword>
<dbReference type="PANTHER" id="PTHR24269:SF16">
    <property type="entry name" value="PROTEIN SLG1"/>
    <property type="match status" value="1"/>
</dbReference>
<name>A0A8S2L7Y5_9BILA</name>
<keyword evidence="3" id="KW-0732">Signal</keyword>
<dbReference type="PANTHER" id="PTHR24269">
    <property type="entry name" value="KREMEN PROTEIN"/>
    <property type="match status" value="1"/>
</dbReference>
<dbReference type="GO" id="GO:0005886">
    <property type="term" value="C:plasma membrane"/>
    <property type="evidence" value="ECO:0007669"/>
    <property type="project" value="TreeGrafter"/>
</dbReference>
<dbReference type="InterPro" id="IPR016186">
    <property type="entry name" value="C-type_lectin-like/link_sf"/>
</dbReference>
<dbReference type="AlphaFoldDB" id="A0A8S2L7Y5"/>
<evidence type="ECO:0000256" key="3">
    <source>
        <dbReference type="ARBA" id="ARBA00022729"/>
    </source>
</evidence>
<dbReference type="Proteomes" id="UP000677228">
    <property type="component" value="Unassembled WGS sequence"/>
</dbReference>
<comment type="subcellular location">
    <subcellularLocation>
        <location evidence="1">Membrane</location>
        <topology evidence="1">Single-pass membrane protein</topology>
    </subcellularLocation>
</comment>
<dbReference type="PROSITE" id="PS51212">
    <property type="entry name" value="WSC"/>
    <property type="match status" value="1"/>
</dbReference>
<organism evidence="9 10">
    <name type="scientific">Didymodactylos carnosus</name>
    <dbReference type="NCBI Taxonomy" id="1234261"/>
    <lineage>
        <taxon>Eukaryota</taxon>
        <taxon>Metazoa</taxon>
        <taxon>Spiralia</taxon>
        <taxon>Gnathifera</taxon>
        <taxon>Rotifera</taxon>
        <taxon>Eurotatoria</taxon>
        <taxon>Bdelloidea</taxon>
        <taxon>Philodinida</taxon>
        <taxon>Philodinidae</taxon>
        <taxon>Didymodactylos</taxon>
    </lineage>
</organism>
<feature type="domain" description="WSC" evidence="7">
    <location>
        <begin position="664"/>
        <end position="762"/>
    </location>
</feature>
<dbReference type="Gene3D" id="3.10.100.10">
    <property type="entry name" value="Mannose-Binding Protein A, subunit A"/>
    <property type="match status" value="2"/>
</dbReference>
<sequence>MHIGRQRNALCQSPCPGHLRDDSMKDISSGKYNITCGGSEVYSLYIEQSYHLKHGNLLHYQLEFTACEKWRTVDGYEMNIIDLKKASDSVLNTIELCAALCLDQNATTKYIAFNSNDTCVCILETKTLSLQQNRALYVSTVPNQDCNRYCNASSQLQTYRCGSKTDVQIFAMYILNGSCPETTIFMSELGKCVSKQYSSAYSSSTTCSSPMKEFVYDGSIDWSTYLRLLTKLDLQEERVLIEFADYITPNISWQCGLPTTTSTTTTEYGSYRRPYIIQSGSSIWSQFRLSSEQKRYSVLNNCLRDTDSLSYYYPRSGYRICTMKPLEKFSSTDSDNDNSSYIISISQLNTFCPRGWFDINNRCFRMTKQKKSMTSAKNVCISNQDEDKTITSMRIMDDVQKKVENERHAGSTLIYQTPWEAKIGFYLLDKQLIKDKKGDNVNDDDDDQDAILAPMSNSVYDYPVLTGSLSDVQLSSSTSSDPVLEYYVLDIANNISSSIADNKCMLVSRMSEGEKQLQKITVRKLEMLFSTQSSNCTEERHVLCETSPMVERGIYDCYQKPFVMDLPALVTSQMTHERCLTTCKELQTSLAIISMNMCYCQANDWAETQNITRDFQIYKEKSCGNPCSGNSHEKCGSDDIIVLFQIIGSRTYSTYQTPAEQYPDFIFDSCISLNQRLISSITMQFRLQQRVSPRHCLSLCVDAKQKYSLIQNRTCLCTDNNLKQELEDAETVTGQSCSIPCDGNYLYSCGGEKNIYSMYMMQPNCNHGYEIAENNAECVYSHFSTKTPSFDDALNYCLANGGKLAAVNDIIEIQDILPDSMLHTRLMNYVLLFKQFKHINDTRYFWLDRTQNQPKNNSISDRILKRCNGTNSTVINLDQHCIVVKFVTDNDGELVRCIAESSECEQMSAMPICIQTEEEETTVINNDDADTSKDDAALAGELRCDNDQYHYVGDYCYLIDLHEVSWADAVKHCENQQAQLFVPDKSVQMQLIKFLLTMKNTYSSNGFAHVGVFYDPQEQTVNQFSSKYGGPFVIPDSNSIYDMCDETFREKYGRVNQTTSTPLSNLANVAGCGYLEYDVSGTSVIKCDDLKCEREAAVICQKLPTMIAFNITSE</sequence>
<evidence type="ECO:0000256" key="4">
    <source>
        <dbReference type="ARBA" id="ARBA00022989"/>
    </source>
</evidence>
<evidence type="ECO:0000256" key="6">
    <source>
        <dbReference type="ARBA" id="ARBA00023180"/>
    </source>
</evidence>
<comment type="caution">
    <text evidence="9">The sequence shown here is derived from an EMBL/GenBank/DDBJ whole genome shotgun (WGS) entry which is preliminary data.</text>
</comment>
<dbReference type="CDD" id="cd00037">
    <property type="entry name" value="CLECT"/>
    <property type="match status" value="1"/>
</dbReference>
<evidence type="ECO:0000259" key="7">
    <source>
        <dbReference type="PROSITE" id="PS51212"/>
    </source>
</evidence>
<protein>
    <recommendedName>
        <fullName evidence="7">WSC domain-containing protein</fullName>
    </recommendedName>
</protein>
<evidence type="ECO:0000313" key="9">
    <source>
        <dbReference type="EMBL" id="CAF3885723.1"/>
    </source>
</evidence>
<evidence type="ECO:0000256" key="1">
    <source>
        <dbReference type="ARBA" id="ARBA00004167"/>
    </source>
</evidence>
<dbReference type="EMBL" id="CAJNOK010010429">
    <property type="protein sequence ID" value="CAF1115583.1"/>
    <property type="molecule type" value="Genomic_DNA"/>
</dbReference>
<keyword evidence="5" id="KW-0472">Membrane</keyword>
<dbReference type="Proteomes" id="UP000682733">
    <property type="component" value="Unassembled WGS sequence"/>
</dbReference>
<evidence type="ECO:0000313" key="10">
    <source>
        <dbReference type="Proteomes" id="UP000682733"/>
    </source>
</evidence>
<keyword evidence="4" id="KW-1133">Transmembrane helix</keyword>
<dbReference type="SUPFAM" id="SSF56436">
    <property type="entry name" value="C-type lectin-like"/>
    <property type="match status" value="3"/>
</dbReference>
<evidence type="ECO:0000313" key="8">
    <source>
        <dbReference type="EMBL" id="CAF1115583.1"/>
    </source>
</evidence>